<evidence type="ECO:0000259" key="8">
    <source>
        <dbReference type="PROSITE" id="PS50045"/>
    </source>
</evidence>
<dbReference type="SMART" id="SM00091">
    <property type="entry name" value="PAS"/>
    <property type="match status" value="1"/>
</dbReference>
<dbReference type="CDD" id="cd00009">
    <property type="entry name" value="AAA"/>
    <property type="match status" value="1"/>
</dbReference>
<evidence type="ECO:0000313" key="12">
    <source>
        <dbReference type="Proteomes" id="UP000321157"/>
    </source>
</evidence>
<evidence type="ECO:0000259" key="9">
    <source>
        <dbReference type="PROSITE" id="PS50112"/>
    </source>
</evidence>
<dbReference type="InterPro" id="IPR030828">
    <property type="entry name" value="HTH_TyrR"/>
</dbReference>
<accession>A0A511V685</accession>
<sequence>MLLSEFVRSPKYTVDLNLLQSDSQRVISKMKALSLLEAPVSNEGRWAGIFRVFPSVQVFPSGSTVQFTEFGVWMDDAPYLYADTEIKEWQFLTDHNIIGVVNKEEEFLGVIYVADLQREIHSMYKKASERNREMDAIIDNAYDGILIADALGYVTRVNPSFCRLTGVNEQSFVGVHLTELVKQGIFKEPSVTWQSLQERREVSGLQRYPTGQEHLVTSVPIFDQAGKIQGVVANVRDMSELSRLREELAEVQDQSQLYKTELSNLRKRVFFDEIVAVSPQMRNVRELAERVANFDSTVLILGESGVGKEVIASLIHKSSARSQGPFVKINCGALSEELLESELFGYESGAFTGARKAGKIGLFEAAEGGCIFLDEIGEMSPALQVKVLRVLQEQEFTRVGGVEPIQVNCRIIAATHRNLKEQIRKGLFREDLYYRLYVVPLHIPPLRERKEDIPAMLQYFLNKYNQKYGTQKTIHPVVIQLLQHYSWPGNVRQLSNLIERMVVTIPETVICEHHLPEDFFNLENSSEDSSLDVLKKTGNRHISIKTKVPNKSLNAFNEMERDIIIQSLSRFGSIRKVAQALGVSHTAIIKKMKKYGIEKN</sequence>
<reference evidence="11 12" key="1">
    <citation type="submission" date="2019-07" db="EMBL/GenBank/DDBJ databases">
        <title>Whole genome shotgun sequence of Aneurinibacillus danicus NBRC 102444.</title>
        <authorList>
            <person name="Hosoyama A."/>
            <person name="Uohara A."/>
            <person name="Ohji S."/>
            <person name="Ichikawa N."/>
        </authorList>
    </citation>
    <scope>NUCLEOTIDE SEQUENCE [LARGE SCALE GENOMIC DNA]</scope>
    <source>
        <strain evidence="11 12">NBRC 102444</strain>
    </source>
</reference>
<dbReference type="InterPro" id="IPR009057">
    <property type="entry name" value="Homeodomain-like_sf"/>
</dbReference>
<evidence type="ECO:0000256" key="1">
    <source>
        <dbReference type="ARBA" id="ARBA00022741"/>
    </source>
</evidence>
<dbReference type="Gene3D" id="3.30.450.20">
    <property type="entry name" value="PAS domain"/>
    <property type="match status" value="1"/>
</dbReference>
<dbReference type="NCBIfam" id="TIGR00229">
    <property type="entry name" value="sensory_box"/>
    <property type="match status" value="1"/>
</dbReference>
<dbReference type="FunFam" id="3.40.50.300:FF:000006">
    <property type="entry name" value="DNA-binding transcriptional regulator NtrC"/>
    <property type="match status" value="1"/>
</dbReference>
<dbReference type="PANTHER" id="PTHR32071">
    <property type="entry name" value="TRANSCRIPTIONAL REGULATORY PROTEIN"/>
    <property type="match status" value="1"/>
</dbReference>
<dbReference type="InterPro" id="IPR027417">
    <property type="entry name" value="P-loop_NTPase"/>
</dbReference>
<dbReference type="PROSITE" id="PS00688">
    <property type="entry name" value="SIGMA54_INTERACT_3"/>
    <property type="match status" value="1"/>
</dbReference>
<dbReference type="InterPro" id="IPR000700">
    <property type="entry name" value="PAS-assoc_C"/>
</dbReference>
<dbReference type="PROSITE" id="PS50045">
    <property type="entry name" value="SIGMA54_INTERACT_4"/>
    <property type="match status" value="1"/>
</dbReference>
<proteinExistence type="predicted"/>
<dbReference type="SUPFAM" id="SSF46689">
    <property type="entry name" value="Homeodomain-like"/>
    <property type="match status" value="1"/>
</dbReference>
<dbReference type="GO" id="GO:0005524">
    <property type="term" value="F:ATP binding"/>
    <property type="evidence" value="ECO:0007669"/>
    <property type="project" value="UniProtKB-KW"/>
</dbReference>
<evidence type="ECO:0000256" key="3">
    <source>
        <dbReference type="ARBA" id="ARBA00022840"/>
    </source>
</evidence>
<keyword evidence="12" id="KW-1185">Reference proteome</keyword>
<dbReference type="Pfam" id="PF00158">
    <property type="entry name" value="Sigma54_activat"/>
    <property type="match status" value="1"/>
</dbReference>
<dbReference type="GO" id="GO:0003677">
    <property type="term" value="F:DNA binding"/>
    <property type="evidence" value="ECO:0007669"/>
    <property type="project" value="UniProtKB-KW"/>
</dbReference>
<evidence type="ECO:0000256" key="2">
    <source>
        <dbReference type="ARBA" id="ARBA00022797"/>
    </source>
</evidence>
<dbReference type="SUPFAM" id="SSF52540">
    <property type="entry name" value="P-loop containing nucleoside triphosphate hydrolases"/>
    <property type="match status" value="1"/>
</dbReference>
<keyword evidence="3" id="KW-0067">ATP-binding</keyword>
<feature type="coiled-coil region" evidence="7">
    <location>
        <begin position="234"/>
        <end position="268"/>
    </location>
</feature>
<dbReference type="Gene3D" id="1.10.10.60">
    <property type="entry name" value="Homeodomain-like"/>
    <property type="match status" value="1"/>
</dbReference>
<dbReference type="InterPro" id="IPR025944">
    <property type="entry name" value="Sigma_54_int_dom_CS"/>
</dbReference>
<dbReference type="OrthoDB" id="9771372at2"/>
<dbReference type="InterPro" id="IPR000014">
    <property type="entry name" value="PAS"/>
</dbReference>
<evidence type="ECO:0000313" key="11">
    <source>
        <dbReference type="EMBL" id="GEN33253.1"/>
    </source>
</evidence>
<keyword evidence="2" id="KW-0058">Aromatic hydrocarbons catabolism</keyword>
<protein>
    <recommendedName>
        <fullName evidence="6">HTH-type transcriptional regulatory protein TyrR</fullName>
    </recommendedName>
</protein>
<dbReference type="PROSITE" id="PS50112">
    <property type="entry name" value="PAS"/>
    <property type="match status" value="1"/>
</dbReference>
<dbReference type="AlphaFoldDB" id="A0A511V685"/>
<keyword evidence="4" id="KW-0805">Transcription regulation</keyword>
<organism evidence="11 12">
    <name type="scientific">Aneurinibacillus danicus</name>
    <dbReference type="NCBI Taxonomy" id="267746"/>
    <lineage>
        <taxon>Bacteria</taxon>
        <taxon>Bacillati</taxon>
        <taxon>Bacillota</taxon>
        <taxon>Bacilli</taxon>
        <taxon>Bacillales</taxon>
        <taxon>Paenibacillaceae</taxon>
        <taxon>Aneurinibacillus group</taxon>
        <taxon>Aneurinibacillus</taxon>
    </lineage>
</organism>
<dbReference type="RefSeq" id="WP_146808544.1">
    <property type="nucleotide sequence ID" value="NZ_BJXX01000032.1"/>
</dbReference>
<evidence type="ECO:0000256" key="5">
    <source>
        <dbReference type="ARBA" id="ARBA00023163"/>
    </source>
</evidence>
<dbReference type="Proteomes" id="UP000321157">
    <property type="component" value="Unassembled WGS sequence"/>
</dbReference>
<dbReference type="EMBL" id="BJXX01000032">
    <property type="protein sequence ID" value="GEN33253.1"/>
    <property type="molecule type" value="Genomic_DNA"/>
</dbReference>
<dbReference type="InterPro" id="IPR003593">
    <property type="entry name" value="AAA+_ATPase"/>
</dbReference>
<dbReference type="Gene3D" id="3.40.50.300">
    <property type="entry name" value="P-loop containing nucleotide triphosphate hydrolases"/>
    <property type="match status" value="1"/>
</dbReference>
<keyword evidence="1" id="KW-0547">Nucleotide-binding</keyword>
<dbReference type="InterPro" id="IPR025662">
    <property type="entry name" value="Sigma_54_int_dom_ATP-bd_1"/>
</dbReference>
<dbReference type="GO" id="GO:0006355">
    <property type="term" value="P:regulation of DNA-templated transcription"/>
    <property type="evidence" value="ECO:0007669"/>
    <property type="project" value="InterPro"/>
</dbReference>
<dbReference type="Pfam" id="PF25601">
    <property type="entry name" value="AAA_lid_14"/>
    <property type="match status" value="1"/>
</dbReference>
<keyword evidence="7" id="KW-0175">Coiled coil</keyword>
<gene>
    <name evidence="11" type="ORF">ADA01nite_07130</name>
</gene>
<dbReference type="SUPFAM" id="SSF55785">
    <property type="entry name" value="PYP-like sensor domain (PAS domain)"/>
    <property type="match status" value="1"/>
</dbReference>
<dbReference type="NCBIfam" id="TIGR04381">
    <property type="entry name" value="HTH_TypR"/>
    <property type="match status" value="1"/>
</dbReference>
<dbReference type="Pfam" id="PF13426">
    <property type="entry name" value="PAS_9"/>
    <property type="match status" value="1"/>
</dbReference>
<dbReference type="InterPro" id="IPR035965">
    <property type="entry name" value="PAS-like_dom_sf"/>
</dbReference>
<dbReference type="CDD" id="cd00130">
    <property type="entry name" value="PAS"/>
    <property type="match status" value="1"/>
</dbReference>
<dbReference type="InterPro" id="IPR002078">
    <property type="entry name" value="Sigma_54_int"/>
</dbReference>
<feature type="domain" description="PAC" evidence="10">
    <location>
        <begin position="198"/>
        <end position="250"/>
    </location>
</feature>
<evidence type="ECO:0000259" key="10">
    <source>
        <dbReference type="PROSITE" id="PS50113"/>
    </source>
</evidence>
<dbReference type="Gene3D" id="1.10.8.60">
    <property type="match status" value="1"/>
</dbReference>
<evidence type="ECO:0000256" key="6">
    <source>
        <dbReference type="ARBA" id="ARBA00029500"/>
    </source>
</evidence>
<dbReference type="Pfam" id="PF18024">
    <property type="entry name" value="HTH_50"/>
    <property type="match status" value="1"/>
</dbReference>
<feature type="domain" description="PAS" evidence="9">
    <location>
        <begin position="130"/>
        <end position="174"/>
    </location>
</feature>
<comment type="caution">
    <text evidence="11">The sequence shown here is derived from an EMBL/GenBank/DDBJ whole genome shotgun (WGS) entry which is preliminary data.</text>
</comment>
<dbReference type="PROSITE" id="PS00675">
    <property type="entry name" value="SIGMA54_INTERACT_1"/>
    <property type="match status" value="1"/>
</dbReference>
<dbReference type="InterPro" id="IPR058031">
    <property type="entry name" value="AAA_lid_NorR"/>
</dbReference>
<evidence type="ECO:0000256" key="4">
    <source>
        <dbReference type="ARBA" id="ARBA00023015"/>
    </source>
</evidence>
<name>A0A511V685_9BACL</name>
<dbReference type="SMART" id="SM00382">
    <property type="entry name" value="AAA"/>
    <property type="match status" value="1"/>
</dbReference>
<dbReference type="PROSITE" id="PS50113">
    <property type="entry name" value="PAC"/>
    <property type="match status" value="1"/>
</dbReference>
<feature type="domain" description="Sigma-54 factor interaction" evidence="8">
    <location>
        <begin position="274"/>
        <end position="503"/>
    </location>
</feature>
<keyword evidence="5" id="KW-0804">Transcription</keyword>
<evidence type="ECO:0000256" key="7">
    <source>
        <dbReference type="SAM" id="Coils"/>
    </source>
</evidence>